<keyword evidence="5 8" id="KW-1133">Transmembrane helix</keyword>
<feature type="transmembrane region" description="Helical" evidence="8">
    <location>
        <begin position="412"/>
        <end position="433"/>
    </location>
</feature>
<evidence type="ECO:0000256" key="5">
    <source>
        <dbReference type="ARBA" id="ARBA00022989"/>
    </source>
</evidence>
<dbReference type="InterPro" id="IPR034294">
    <property type="entry name" value="Aquaporin_transptr"/>
</dbReference>
<feature type="transmembrane region" description="Helical" evidence="8">
    <location>
        <begin position="12"/>
        <end position="34"/>
    </location>
</feature>
<feature type="non-terminal residue" evidence="9">
    <location>
        <position position="1"/>
    </location>
</feature>
<feature type="transmembrane region" description="Helical" evidence="8">
    <location>
        <begin position="488"/>
        <end position="508"/>
    </location>
</feature>
<keyword evidence="6 8" id="KW-0472">Membrane</keyword>
<feature type="transmembrane region" description="Helical" evidence="8">
    <location>
        <begin position="46"/>
        <end position="69"/>
    </location>
</feature>
<organism evidence="9 10">
    <name type="scientific">Drosophila gunungcola</name>
    <name type="common">fruit fly</name>
    <dbReference type="NCBI Taxonomy" id="103775"/>
    <lineage>
        <taxon>Eukaryota</taxon>
        <taxon>Metazoa</taxon>
        <taxon>Ecdysozoa</taxon>
        <taxon>Arthropoda</taxon>
        <taxon>Hexapoda</taxon>
        <taxon>Insecta</taxon>
        <taxon>Pterygota</taxon>
        <taxon>Neoptera</taxon>
        <taxon>Endopterygota</taxon>
        <taxon>Diptera</taxon>
        <taxon>Brachycera</taxon>
        <taxon>Muscomorpha</taxon>
        <taxon>Ephydroidea</taxon>
        <taxon>Drosophilidae</taxon>
        <taxon>Drosophila</taxon>
        <taxon>Sophophora</taxon>
    </lineage>
</organism>
<evidence type="ECO:0000313" key="9">
    <source>
        <dbReference type="EMBL" id="KAI8038799.1"/>
    </source>
</evidence>
<dbReference type="PRINTS" id="PR00783">
    <property type="entry name" value="MINTRINSICP"/>
</dbReference>
<gene>
    <name evidence="9" type="ORF">M5D96_008707</name>
</gene>
<feature type="transmembrane region" description="Helical" evidence="8">
    <location>
        <begin position="641"/>
        <end position="658"/>
    </location>
</feature>
<reference evidence="9" key="1">
    <citation type="journal article" date="2023" name="Genome Biol. Evol.">
        <title>Long-read-based Genome Assembly of Drosophila gunungcola Reveals Fewer Chemosensory Genes in Flower-breeding Species.</title>
        <authorList>
            <person name="Negi A."/>
            <person name="Liao B.Y."/>
            <person name="Yeh S.D."/>
        </authorList>
    </citation>
    <scope>NUCLEOTIDE SEQUENCE</scope>
    <source>
        <strain evidence="9">Sukarami</strain>
    </source>
</reference>
<comment type="caution">
    <text evidence="9">The sequence shown here is derived from an EMBL/GenBank/DDBJ whole genome shotgun (WGS) entry which is preliminary data.</text>
</comment>
<feature type="transmembrane region" description="Helical" evidence="8">
    <location>
        <begin position="520"/>
        <end position="540"/>
    </location>
</feature>
<feature type="transmembrane region" description="Helical" evidence="8">
    <location>
        <begin position="600"/>
        <end position="621"/>
    </location>
</feature>
<evidence type="ECO:0000256" key="7">
    <source>
        <dbReference type="SAM" id="MobiDB-lite"/>
    </source>
</evidence>
<dbReference type="Gene3D" id="1.20.1080.10">
    <property type="entry name" value="Glycerol uptake facilitator protein"/>
    <property type="match status" value="3"/>
</dbReference>
<dbReference type="GO" id="GO:0005886">
    <property type="term" value="C:plasma membrane"/>
    <property type="evidence" value="ECO:0007669"/>
    <property type="project" value="TreeGrafter"/>
</dbReference>
<evidence type="ECO:0000256" key="8">
    <source>
        <dbReference type="SAM" id="Phobius"/>
    </source>
</evidence>
<dbReference type="SUPFAM" id="SSF81338">
    <property type="entry name" value="Aquaporin-like"/>
    <property type="match status" value="3"/>
</dbReference>
<feature type="transmembrane region" description="Helical" evidence="8">
    <location>
        <begin position="232"/>
        <end position="256"/>
    </location>
</feature>
<accession>A0A9P9YKS0</accession>
<feature type="transmembrane region" description="Helical" evidence="8">
    <location>
        <begin position="75"/>
        <end position="97"/>
    </location>
</feature>
<evidence type="ECO:0000256" key="4">
    <source>
        <dbReference type="ARBA" id="ARBA00022692"/>
    </source>
</evidence>
<dbReference type="Proteomes" id="UP001059596">
    <property type="component" value="Unassembled WGS sequence"/>
</dbReference>
<name>A0A9P9YKS0_9MUSC</name>
<dbReference type="Pfam" id="PF00230">
    <property type="entry name" value="MIP"/>
    <property type="match status" value="3"/>
</dbReference>
<proteinExistence type="inferred from homology"/>
<feature type="transmembrane region" description="Helical" evidence="8">
    <location>
        <begin position="454"/>
        <end position="476"/>
    </location>
</feature>
<feature type="transmembrane region" description="Helical" evidence="8">
    <location>
        <begin position="299"/>
        <end position="326"/>
    </location>
</feature>
<protein>
    <submittedName>
        <fullName evidence="9">Uncharacterized protein</fullName>
    </submittedName>
</protein>
<dbReference type="FunFam" id="1.20.1080.10:FF:000020">
    <property type="entry name" value="Entomoglyceroporin 4, isoform A"/>
    <property type="match status" value="1"/>
</dbReference>
<feature type="region of interest" description="Disordered" evidence="7">
    <location>
        <begin position="715"/>
        <end position="745"/>
    </location>
</feature>
<keyword evidence="4 8" id="KW-0812">Transmembrane</keyword>
<dbReference type="PANTHER" id="PTHR19139:SF270">
    <property type="entry name" value="ENTOMOGLYCEROPORIN 1-RELATED"/>
    <property type="match status" value="1"/>
</dbReference>
<evidence type="ECO:0000256" key="3">
    <source>
        <dbReference type="ARBA" id="ARBA00022448"/>
    </source>
</evidence>
<keyword evidence="3" id="KW-0813">Transport</keyword>
<evidence type="ECO:0000256" key="6">
    <source>
        <dbReference type="ARBA" id="ARBA00023136"/>
    </source>
</evidence>
<evidence type="ECO:0000256" key="1">
    <source>
        <dbReference type="ARBA" id="ARBA00004141"/>
    </source>
</evidence>
<sequence length="745" mass="80511">VFKMKGSTLDKISAFLGELIGTGILVFLGCMGCVNLDIFPNSHLQTVLNFGFAVLVAIQCFGCVSGAHLNPAVTVAAYIYDMMLGAFIGYGLLMVLLPQQTLTVGAGLCVTLPHATVTTGQAFGIEFVITSILVIVCCGVWDPRNSKFHDSGPFTGASMNPARSFAPALWNKHFEDNWIYWLAPLSASAITAYAYKVVFRREVVEAEITSNEKLRHLEDVQLSWRLQGHHRGAIACFFGELVATALFVFVACMGCVESPAFPNSHFRSGLTFGLAILIAIQCFGSVSGAHLNPAITLAALLYGAIAYFVAQAAGALIGYGLLVAILPESSIKGVDSPAGACVTVLASDISVLQGVFIEFLITCCLVMVACSVWDPRNVKLQDSVPGLFTGASMNPTRSLGPAVWNNSWSHHWIYWVGPLVAGAVTSLIYRMAFKGDEEIDLRTSDAKIRMIGEVNLVFAEMIATAMLMFLGCMGCVENSVFTNSNFQSAINFGFVVLICIQCFGCVCGAHLNPSVTLASYVYNMISLPMALAYFVAQMAVLPENAIYNSNTPNGVCLTELDSTLTSWQGLTIEFLITCALISICCGVWDPRNATKQDSVPLRFGLAIACLSLTAGQLTGASMNPARSFAPAIWNGAWAHHWIYWVGPMAGALVASVIYKHAFRREVEDLEEREVLDMRSHELSIQQKRIEGNLTDLTRCIRGMEFDLKVNSNLETKGQKQARGGSAALDARPGDKKSPKVGDFSE</sequence>
<feature type="transmembrane region" description="Helical" evidence="8">
    <location>
        <begin position="567"/>
        <end position="588"/>
    </location>
</feature>
<dbReference type="InterPro" id="IPR022357">
    <property type="entry name" value="MIP_CS"/>
</dbReference>
<feature type="transmembrane region" description="Helical" evidence="8">
    <location>
        <begin position="268"/>
        <end position="287"/>
    </location>
</feature>
<evidence type="ECO:0000256" key="2">
    <source>
        <dbReference type="ARBA" id="ARBA00006175"/>
    </source>
</evidence>
<evidence type="ECO:0000313" key="10">
    <source>
        <dbReference type="Proteomes" id="UP001059596"/>
    </source>
</evidence>
<comment type="subcellular location">
    <subcellularLocation>
        <location evidence="1">Membrane</location>
        <topology evidence="1">Multi-pass membrane protein</topology>
    </subcellularLocation>
</comment>
<dbReference type="InterPro" id="IPR023271">
    <property type="entry name" value="Aquaporin-like"/>
</dbReference>
<dbReference type="PANTHER" id="PTHR19139">
    <property type="entry name" value="AQUAPORIN TRANSPORTER"/>
    <property type="match status" value="1"/>
</dbReference>
<dbReference type="AlphaFoldDB" id="A0A9P9YKS0"/>
<dbReference type="GO" id="GO:0015267">
    <property type="term" value="F:channel activity"/>
    <property type="evidence" value="ECO:0007669"/>
    <property type="project" value="InterPro"/>
</dbReference>
<dbReference type="PROSITE" id="PS00221">
    <property type="entry name" value="MIP"/>
    <property type="match status" value="3"/>
</dbReference>
<comment type="similarity">
    <text evidence="2">Belongs to the MIP/aquaporin (TC 1.A.8) family.</text>
</comment>
<keyword evidence="10" id="KW-1185">Reference proteome</keyword>
<dbReference type="EMBL" id="JAMKOV010000007">
    <property type="protein sequence ID" value="KAI8038799.1"/>
    <property type="molecule type" value="Genomic_DNA"/>
</dbReference>
<dbReference type="InterPro" id="IPR000425">
    <property type="entry name" value="MIP"/>
</dbReference>